<dbReference type="PANTHER" id="PTHR19447">
    <property type="entry name" value="OOCYTE-EXPRESSED PROTEIN HOMOLOG-RELATED"/>
    <property type="match status" value="1"/>
</dbReference>
<evidence type="ECO:0000313" key="8">
    <source>
        <dbReference type="Proteomes" id="UP000710432"/>
    </source>
</evidence>
<dbReference type="GO" id="GO:0003723">
    <property type="term" value="F:RNA binding"/>
    <property type="evidence" value="ECO:0007669"/>
    <property type="project" value="InterPro"/>
</dbReference>
<evidence type="ECO:0000256" key="4">
    <source>
        <dbReference type="ARBA" id="ARBA00022490"/>
    </source>
</evidence>
<keyword evidence="4" id="KW-0963">Cytoplasm</keyword>
<dbReference type="InterPro" id="IPR031952">
    <property type="entry name" value="MOEP19_KH-like"/>
</dbReference>
<dbReference type="GO" id="GO:0005737">
    <property type="term" value="C:cytoplasm"/>
    <property type="evidence" value="ECO:0007669"/>
    <property type="project" value="UniProtKB-SubCell"/>
</dbReference>
<organism evidence="7 8">
    <name type="scientific">Microtus ochrogaster</name>
    <name type="common">Prairie vole</name>
    <dbReference type="NCBI Taxonomy" id="79684"/>
    <lineage>
        <taxon>Eukaryota</taxon>
        <taxon>Metazoa</taxon>
        <taxon>Chordata</taxon>
        <taxon>Craniata</taxon>
        <taxon>Vertebrata</taxon>
        <taxon>Euteleostomi</taxon>
        <taxon>Mammalia</taxon>
        <taxon>Eutheria</taxon>
        <taxon>Euarchontoglires</taxon>
        <taxon>Glires</taxon>
        <taxon>Rodentia</taxon>
        <taxon>Myomorpha</taxon>
        <taxon>Muroidea</taxon>
        <taxon>Cricetidae</taxon>
        <taxon>Arvicolinae</taxon>
        <taxon>Microtus</taxon>
    </lineage>
</organism>
<proteinExistence type="inferred from homology"/>
<accession>A0A8J6GCZ1</accession>
<dbReference type="GO" id="GO:0005634">
    <property type="term" value="C:nucleus"/>
    <property type="evidence" value="ECO:0007669"/>
    <property type="project" value="UniProtKB-SubCell"/>
</dbReference>
<keyword evidence="5" id="KW-0539">Nucleus</keyword>
<dbReference type="InterPro" id="IPR051778">
    <property type="entry name" value="KHDC1"/>
</dbReference>
<dbReference type="Gene3D" id="3.30.1370.10">
    <property type="entry name" value="K Homology domain, type 1"/>
    <property type="match status" value="1"/>
</dbReference>
<comment type="similarity">
    <text evidence="3">Belongs to the KHDC1 family.</text>
</comment>
<dbReference type="CDD" id="cd12795">
    <property type="entry name" value="FILIA_N_like"/>
    <property type="match status" value="1"/>
</dbReference>
<evidence type="ECO:0000313" key="7">
    <source>
        <dbReference type="EMBL" id="KAH0508707.1"/>
    </source>
</evidence>
<sequence>MVPFKTYKSLVQLKHKEGTLFEVVGDSSMLPKWFRTEYLDDPKTVYVNPWFVEVIFGKDGWYIPHFEITSRTLLQVTHWRPEEDAEILIFGPSHYRKDVSPHGPKGDCPYRSPSTAFLLTQRRTFLQRMRPSVFLRRLMRPPPSCLL</sequence>
<evidence type="ECO:0000256" key="1">
    <source>
        <dbReference type="ARBA" id="ARBA00004123"/>
    </source>
</evidence>
<protein>
    <submittedName>
        <fullName evidence="7">KH domain-containing protein 3</fullName>
    </submittedName>
</protein>
<comment type="caution">
    <text evidence="7">The sequence shown here is derived from an EMBL/GenBank/DDBJ whole genome shotgun (WGS) entry which is preliminary data.</text>
</comment>
<dbReference type="AlphaFoldDB" id="A0A8J6GCZ1"/>
<reference evidence="7" key="1">
    <citation type="submission" date="2020-03" db="EMBL/GenBank/DDBJ databases">
        <title>Studies in the Genomics of Life Span.</title>
        <authorList>
            <person name="Glass D."/>
        </authorList>
    </citation>
    <scope>NUCLEOTIDE SEQUENCE</scope>
    <source>
        <strain evidence="7">LTLLF</strain>
        <tissue evidence="7">Muscle</tissue>
    </source>
</reference>
<name>A0A8J6GCZ1_MICOH</name>
<feature type="domain" description="KH-like RNA-binding" evidence="6">
    <location>
        <begin position="30"/>
        <end position="99"/>
    </location>
</feature>
<dbReference type="Pfam" id="PF16005">
    <property type="entry name" value="MOEP19"/>
    <property type="match status" value="1"/>
</dbReference>
<dbReference type="EMBL" id="JAATJU010023121">
    <property type="protein sequence ID" value="KAH0508707.1"/>
    <property type="molecule type" value="Genomic_DNA"/>
</dbReference>
<evidence type="ECO:0000256" key="3">
    <source>
        <dbReference type="ARBA" id="ARBA00009081"/>
    </source>
</evidence>
<evidence type="ECO:0000256" key="2">
    <source>
        <dbReference type="ARBA" id="ARBA00004496"/>
    </source>
</evidence>
<evidence type="ECO:0000259" key="6">
    <source>
        <dbReference type="Pfam" id="PF16005"/>
    </source>
</evidence>
<dbReference type="GO" id="GO:0032991">
    <property type="term" value="C:protein-containing complex"/>
    <property type="evidence" value="ECO:0007669"/>
    <property type="project" value="TreeGrafter"/>
</dbReference>
<comment type="subcellular location">
    <subcellularLocation>
        <location evidence="2">Cytoplasm</location>
    </subcellularLocation>
    <subcellularLocation>
        <location evidence="1">Nucleus</location>
    </subcellularLocation>
</comment>
<gene>
    <name evidence="7" type="ORF">LTLLF_162215</name>
</gene>
<dbReference type="PANTHER" id="PTHR19447:SF15">
    <property type="entry name" value="KH DOMAIN-CONTAINING PROTEIN 3"/>
    <property type="match status" value="1"/>
</dbReference>
<evidence type="ECO:0000256" key="5">
    <source>
        <dbReference type="ARBA" id="ARBA00023242"/>
    </source>
</evidence>
<dbReference type="InterPro" id="IPR036612">
    <property type="entry name" value="KH_dom_type_1_sf"/>
</dbReference>
<dbReference type="Proteomes" id="UP000710432">
    <property type="component" value="Unassembled WGS sequence"/>
</dbReference>